<gene>
    <name evidence="2" type="ORF">AB5I84_13375</name>
</gene>
<keyword evidence="1" id="KW-1133">Transmembrane helix</keyword>
<keyword evidence="1" id="KW-0812">Transmembrane</keyword>
<accession>A0ABV4AMS7</accession>
<dbReference type="Proteomes" id="UP001562065">
    <property type="component" value="Unassembled WGS sequence"/>
</dbReference>
<evidence type="ECO:0000256" key="1">
    <source>
        <dbReference type="SAM" id="Phobius"/>
    </source>
</evidence>
<feature type="transmembrane region" description="Helical" evidence="1">
    <location>
        <begin position="92"/>
        <end position="112"/>
    </location>
</feature>
<protein>
    <submittedName>
        <fullName evidence="2">Uncharacterized protein</fullName>
    </submittedName>
</protein>
<feature type="transmembrane region" description="Helical" evidence="1">
    <location>
        <begin position="41"/>
        <end position="62"/>
    </location>
</feature>
<reference evidence="2 3" key="1">
    <citation type="submission" date="2024-07" db="EMBL/GenBank/DDBJ databases">
        <authorList>
            <person name="Ren Q."/>
        </authorList>
    </citation>
    <scope>NUCLEOTIDE SEQUENCE [LARGE SCALE GENOMIC DNA]</scope>
    <source>
        <strain evidence="2 3">REN37</strain>
    </source>
</reference>
<feature type="transmembrane region" description="Helical" evidence="1">
    <location>
        <begin position="144"/>
        <end position="162"/>
    </location>
</feature>
<dbReference type="RefSeq" id="WP_369456420.1">
    <property type="nucleotide sequence ID" value="NZ_JBGCUO010000003.1"/>
</dbReference>
<evidence type="ECO:0000313" key="3">
    <source>
        <dbReference type="Proteomes" id="UP001562065"/>
    </source>
</evidence>
<dbReference type="EMBL" id="JBGCUO010000003">
    <property type="protein sequence ID" value="MEY1663148.1"/>
    <property type="molecule type" value="Genomic_DNA"/>
</dbReference>
<evidence type="ECO:0000313" key="2">
    <source>
        <dbReference type="EMBL" id="MEY1663148.1"/>
    </source>
</evidence>
<sequence length="168" mass="17895">MVADRHGATATALWVSLLCSAAAGTLGVIVLHHWVGHDGLAPWEFIAVLAQVMLYAWMGIWLSVRHRLAYWRFMLLVAAETGLALLRQQGLPPCAITVLQGLLLTALCIWLNRTGDVGLALWLGLASQLLLLRGAVFSTEQCTAAAYLAGSSAVAVGLAVGLRRPTPS</sequence>
<name>A0ABV4AMS7_9GAMM</name>
<feature type="transmembrane region" description="Helical" evidence="1">
    <location>
        <begin position="119"/>
        <end position="138"/>
    </location>
</feature>
<feature type="transmembrane region" description="Helical" evidence="1">
    <location>
        <begin position="69"/>
        <end position="86"/>
    </location>
</feature>
<comment type="caution">
    <text evidence="2">The sequence shown here is derived from an EMBL/GenBank/DDBJ whole genome shotgun (WGS) entry which is preliminary data.</text>
</comment>
<keyword evidence="3" id="KW-1185">Reference proteome</keyword>
<feature type="transmembrane region" description="Helical" evidence="1">
    <location>
        <begin position="12"/>
        <end position="35"/>
    </location>
</feature>
<proteinExistence type="predicted"/>
<organism evidence="2 3">
    <name type="scientific">Isoalcanivorax beigongshangi</name>
    <dbReference type="NCBI Taxonomy" id="3238810"/>
    <lineage>
        <taxon>Bacteria</taxon>
        <taxon>Pseudomonadati</taxon>
        <taxon>Pseudomonadota</taxon>
        <taxon>Gammaproteobacteria</taxon>
        <taxon>Oceanospirillales</taxon>
        <taxon>Alcanivoracaceae</taxon>
        <taxon>Isoalcanivorax</taxon>
    </lineage>
</organism>
<keyword evidence="1" id="KW-0472">Membrane</keyword>